<organism evidence="1 2">
    <name type="scientific">Gigaspora margarita</name>
    <dbReference type="NCBI Taxonomy" id="4874"/>
    <lineage>
        <taxon>Eukaryota</taxon>
        <taxon>Fungi</taxon>
        <taxon>Fungi incertae sedis</taxon>
        <taxon>Mucoromycota</taxon>
        <taxon>Glomeromycotina</taxon>
        <taxon>Glomeromycetes</taxon>
        <taxon>Diversisporales</taxon>
        <taxon>Gigasporaceae</taxon>
        <taxon>Gigaspora</taxon>
    </lineage>
</organism>
<accession>A0ABN7VHZ8</accession>
<feature type="non-terminal residue" evidence="1">
    <location>
        <position position="1"/>
    </location>
</feature>
<comment type="caution">
    <text evidence="1">The sequence shown here is derived from an EMBL/GenBank/DDBJ whole genome shotgun (WGS) entry which is preliminary data.</text>
</comment>
<dbReference type="EMBL" id="CAJVQB010015566">
    <property type="protein sequence ID" value="CAG8775277.1"/>
    <property type="molecule type" value="Genomic_DNA"/>
</dbReference>
<gene>
    <name evidence="1" type="ORF">GMARGA_LOCUS18999</name>
</gene>
<evidence type="ECO:0000313" key="1">
    <source>
        <dbReference type="EMBL" id="CAG8775277.1"/>
    </source>
</evidence>
<evidence type="ECO:0000313" key="2">
    <source>
        <dbReference type="Proteomes" id="UP000789901"/>
    </source>
</evidence>
<name>A0ABN7VHZ8_GIGMA</name>
<sequence>GKTIEIEFCDYVWKHHNIKASYAYIDNEVELYDVLYNTEKNIIYAKTFVKCSGPGSYKIDSVDYNNVNCLIEKSIDGCIFNIKKNEYDIDNYIVGFY</sequence>
<dbReference type="Proteomes" id="UP000789901">
    <property type="component" value="Unassembled WGS sequence"/>
</dbReference>
<reference evidence="1 2" key="1">
    <citation type="submission" date="2021-06" db="EMBL/GenBank/DDBJ databases">
        <authorList>
            <person name="Kallberg Y."/>
            <person name="Tangrot J."/>
            <person name="Rosling A."/>
        </authorList>
    </citation>
    <scope>NUCLEOTIDE SEQUENCE [LARGE SCALE GENOMIC DNA]</scope>
    <source>
        <strain evidence="1 2">120-4 pot B 10/14</strain>
    </source>
</reference>
<keyword evidence="2" id="KW-1185">Reference proteome</keyword>
<protein>
    <submittedName>
        <fullName evidence="1">30565_t:CDS:1</fullName>
    </submittedName>
</protein>
<proteinExistence type="predicted"/>